<dbReference type="EMBL" id="CM029042">
    <property type="protein sequence ID" value="KAG2620652.1"/>
    <property type="molecule type" value="Genomic_DNA"/>
</dbReference>
<protein>
    <submittedName>
        <fullName evidence="1">Uncharacterized protein</fullName>
    </submittedName>
</protein>
<gene>
    <name evidence="1" type="ORF">PVAP13_3NG213900</name>
    <name evidence="2" type="ORF">PVAP13_3NG216432</name>
</gene>
<dbReference type="EMBL" id="CM029042">
    <property type="protein sequence ID" value="KAG2620651.1"/>
    <property type="molecule type" value="Genomic_DNA"/>
</dbReference>
<accession>A0A8T0UHS5</accession>
<dbReference type="Proteomes" id="UP000823388">
    <property type="component" value="Chromosome 3N"/>
</dbReference>
<organism evidence="1 3">
    <name type="scientific">Panicum virgatum</name>
    <name type="common">Blackwell switchgrass</name>
    <dbReference type="NCBI Taxonomy" id="38727"/>
    <lineage>
        <taxon>Eukaryota</taxon>
        <taxon>Viridiplantae</taxon>
        <taxon>Streptophyta</taxon>
        <taxon>Embryophyta</taxon>
        <taxon>Tracheophyta</taxon>
        <taxon>Spermatophyta</taxon>
        <taxon>Magnoliopsida</taxon>
        <taxon>Liliopsida</taxon>
        <taxon>Poales</taxon>
        <taxon>Poaceae</taxon>
        <taxon>PACMAD clade</taxon>
        <taxon>Panicoideae</taxon>
        <taxon>Panicodae</taxon>
        <taxon>Paniceae</taxon>
        <taxon>Panicinae</taxon>
        <taxon>Panicum</taxon>
        <taxon>Panicum sect. Hiantes</taxon>
    </lineage>
</organism>
<dbReference type="EMBL" id="CM029042">
    <property type="protein sequence ID" value="KAG2620646.1"/>
    <property type="molecule type" value="Genomic_DNA"/>
</dbReference>
<evidence type="ECO:0000313" key="2">
    <source>
        <dbReference type="EMBL" id="KAG2620651.1"/>
    </source>
</evidence>
<evidence type="ECO:0000313" key="1">
    <source>
        <dbReference type="EMBL" id="KAG2620646.1"/>
    </source>
</evidence>
<comment type="caution">
    <text evidence="1">The sequence shown here is derived from an EMBL/GenBank/DDBJ whole genome shotgun (WGS) entry which is preliminary data.</text>
</comment>
<name>A0A8T0UHS5_PANVG</name>
<evidence type="ECO:0000313" key="3">
    <source>
        <dbReference type="Proteomes" id="UP000823388"/>
    </source>
</evidence>
<proteinExistence type="predicted"/>
<dbReference type="AlphaFoldDB" id="A0A8T0UHS5"/>
<sequence>MWWLPLTLSQLLTHDRSESHRARQTTELRLQIWLPPPPLVQVEDRPSSIVVVGTGRRHRCKEDDVHRFHCNCSPVGRMSRSRGATCIDTYGRQGRLRSRCLRHVI</sequence>
<keyword evidence="3" id="KW-1185">Reference proteome</keyword>
<reference evidence="1 3" key="1">
    <citation type="submission" date="2020-05" db="EMBL/GenBank/DDBJ databases">
        <title>WGS assembly of Panicum virgatum.</title>
        <authorList>
            <person name="Lovell J.T."/>
            <person name="Jenkins J."/>
            <person name="Shu S."/>
            <person name="Juenger T.E."/>
            <person name="Schmutz J."/>
        </authorList>
    </citation>
    <scope>NUCLEOTIDE SEQUENCE</scope>
    <source>
        <strain evidence="1">AP13</strain>
        <strain evidence="3">cv. AP13</strain>
    </source>
</reference>